<gene>
    <name evidence="7" type="ORF">D9Q98_007422</name>
</gene>
<accession>A0A9D4TLE0</accession>
<dbReference type="AlphaFoldDB" id="A0A9D4TLE0"/>
<reference evidence="7" key="1">
    <citation type="journal article" date="2019" name="Plant J.">
        <title>Chlorella vulgaris genome assembly and annotation reveals the molecular basis for metabolic acclimation to high light conditions.</title>
        <authorList>
            <person name="Cecchin M."/>
            <person name="Marcolungo L."/>
            <person name="Rossato M."/>
            <person name="Girolomoni L."/>
            <person name="Cosentino E."/>
            <person name="Cuine S."/>
            <person name="Li-Beisson Y."/>
            <person name="Delledonne M."/>
            <person name="Ballottari M."/>
        </authorList>
    </citation>
    <scope>NUCLEOTIDE SEQUENCE</scope>
    <source>
        <strain evidence="7">211/11P</strain>
    </source>
</reference>
<keyword evidence="8" id="KW-1185">Reference proteome</keyword>
<feature type="domain" description="MARVEL" evidence="6">
    <location>
        <begin position="10"/>
        <end position="63"/>
    </location>
</feature>
<comment type="caution">
    <text evidence="7">The sequence shown here is derived from an EMBL/GenBank/DDBJ whole genome shotgun (WGS) entry which is preliminary data.</text>
</comment>
<evidence type="ECO:0000256" key="5">
    <source>
        <dbReference type="SAM" id="Phobius"/>
    </source>
</evidence>
<evidence type="ECO:0000256" key="1">
    <source>
        <dbReference type="ARBA" id="ARBA00004141"/>
    </source>
</evidence>
<evidence type="ECO:0000256" key="2">
    <source>
        <dbReference type="ARBA" id="ARBA00022692"/>
    </source>
</evidence>
<dbReference type="EMBL" id="SIDB01000009">
    <property type="protein sequence ID" value="KAI3428599.1"/>
    <property type="molecule type" value="Genomic_DNA"/>
</dbReference>
<evidence type="ECO:0000256" key="4">
    <source>
        <dbReference type="ARBA" id="ARBA00023136"/>
    </source>
</evidence>
<dbReference type="InterPro" id="IPR008253">
    <property type="entry name" value="Marvel"/>
</dbReference>
<reference evidence="7" key="2">
    <citation type="submission" date="2020-11" db="EMBL/GenBank/DDBJ databases">
        <authorList>
            <person name="Cecchin M."/>
            <person name="Marcolungo L."/>
            <person name="Rossato M."/>
            <person name="Girolomoni L."/>
            <person name="Cosentino E."/>
            <person name="Cuine S."/>
            <person name="Li-Beisson Y."/>
            <person name="Delledonne M."/>
            <person name="Ballottari M."/>
        </authorList>
    </citation>
    <scope>NUCLEOTIDE SEQUENCE</scope>
    <source>
        <strain evidence="7">211/11P</strain>
        <tissue evidence="7">Whole cell</tissue>
    </source>
</reference>
<evidence type="ECO:0000259" key="6">
    <source>
        <dbReference type="Pfam" id="PF01284"/>
    </source>
</evidence>
<dbReference type="Proteomes" id="UP001055712">
    <property type="component" value="Unassembled WGS sequence"/>
</dbReference>
<protein>
    <recommendedName>
        <fullName evidence="6">MARVEL domain-containing protein</fullName>
    </recommendedName>
</protein>
<organism evidence="7 8">
    <name type="scientific">Chlorella vulgaris</name>
    <name type="common">Green alga</name>
    <dbReference type="NCBI Taxonomy" id="3077"/>
    <lineage>
        <taxon>Eukaryota</taxon>
        <taxon>Viridiplantae</taxon>
        <taxon>Chlorophyta</taxon>
        <taxon>core chlorophytes</taxon>
        <taxon>Trebouxiophyceae</taxon>
        <taxon>Chlorellales</taxon>
        <taxon>Chlorellaceae</taxon>
        <taxon>Chlorella clade</taxon>
        <taxon>Chlorella</taxon>
    </lineage>
</organism>
<name>A0A9D4TLE0_CHLVU</name>
<keyword evidence="3 5" id="KW-1133">Transmembrane helix</keyword>
<keyword evidence="4 5" id="KW-0472">Membrane</keyword>
<dbReference type="Pfam" id="PF01284">
    <property type="entry name" value="MARVEL"/>
    <property type="match status" value="1"/>
</dbReference>
<sequence length="70" mass="7505">MVERSSVCNVSFILRVVEAISSVVAFALVADYSGSSASKYNYIVFAGVSGFVVALAFMACYAALVARWLR</sequence>
<evidence type="ECO:0000313" key="7">
    <source>
        <dbReference type="EMBL" id="KAI3428599.1"/>
    </source>
</evidence>
<comment type="subcellular location">
    <subcellularLocation>
        <location evidence="1">Membrane</location>
        <topology evidence="1">Multi-pass membrane protein</topology>
    </subcellularLocation>
</comment>
<evidence type="ECO:0000313" key="8">
    <source>
        <dbReference type="Proteomes" id="UP001055712"/>
    </source>
</evidence>
<feature type="transmembrane region" description="Helical" evidence="5">
    <location>
        <begin position="42"/>
        <end position="66"/>
    </location>
</feature>
<keyword evidence="2 5" id="KW-0812">Transmembrane</keyword>
<proteinExistence type="predicted"/>
<evidence type="ECO:0000256" key="3">
    <source>
        <dbReference type="ARBA" id="ARBA00022989"/>
    </source>
</evidence>
<dbReference type="GO" id="GO:0016020">
    <property type="term" value="C:membrane"/>
    <property type="evidence" value="ECO:0007669"/>
    <property type="project" value="UniProtKB-SubCell"/>
</dbReference>
<feature type="transmembrane region" description="Helical" evidence="5">
    <location>
        <begin position="12"/>
        <end position="30"/>
    </location>
</feature>